<protein>
    <submittedName>
        <fullName evidence="3">PKD domain-containing protein</fullName>
    </submittedName>
</protein>
<dbReference type="InterPro" id="IPR013783">
    <property type="entry name" value="Ig-like_fold"/>
</dbReference>
<dbReference type="SMART" id="SM00089">
    <property type="entry name" value="PKD"/>
    <property type="match status" value="1"/>
</dbReference>
<dbReference type="Gene3D" id="2.60.40.10">
    <property type="entry name" value="Immunoglobulins"/>
    <property type="match status" value="1"/>
</dbReference>
<keyword evidence="1" id="KW-0732">Signal</keyword>
<sequence length="499" mass="53253">MRGNFRMPSWRPIAVVAAAVLGMLVPGVAHAAPPANDDFDASTAITALPFTVEQNTSEATKASDDSFWCQPYDSQGSVWFHYTATETGLLRATSAGSGREMIISAQTGLRGELRGVENACSVGSRYPMTFRVTAGTTYYFLISGYGAPGGALKFSLDKVAPAANDAFAAAEPVSALPFSAQPDASVASYEADEPESTCVYDERKPSVWYSYTPTTSALSVVPKATGNEAAVTVYTGDDITSLSQIACSQGNSWSPAVFRANPGTTYFLRFTSSHANYGYEPVSVSLSEAPPLQPYMMISSDQLNVFSEVVFQADSYGDIDGDLTVAWDFGDGTTTPAKKGSVRHQYRTDGTYQVTMRASTDDGRTATKTAPVTIETHDVGITKFVVPASARAGQSKPITVHVANTRYAERATVTLYKSDGGSWTEVGRSELEVPAHPTRKVQFPFAYTFTPQDAVVGKVSFRAVVSLDYPVRDARAVDNEVISIAATVRPAATTTAVAN</sequence>
<dbReference type="Pfam" id="PF18911">
    <property type="entry name" value="PKD_4"/>
    <property type="match status" value="1"/>
</dbReference>
<proteinExistence type="predicted"/>
<feature type="domain" description="PKD" evidence="2">
    <location>
        <begin position="308"/>
        <end position="381"/>
    </location>
</feature>
<dbReference type="OrthoDB" id="5241464at2"/>
<dbReference type="AlphaFoldDB" id="A0A1I6FH58"/>
<feature type="chain" id="PRO_5011716941" evidence="1">
    <location>
        <begin position="32"/>
        <end position="499"/>
    </location>
</feature>
<dbReference type="STRING" id="84724.SAMN04488564_11894"/>
<evidence type="ECO:0000259" key="2">
    <source>
        <dbReference type="PROSITE" id="PS50093"/>
    </source>
</evidence>
<dbReference type="InterPro" id="IPR000601">
    <property type="entry name" value="PKD_dom"/>
</dbReference>
<evidence type="ECO:0000313" key="4">
    <source>
        <dbReference type="Proteomes" id="UP000198583"/>
    </source>
</evidence>
<dbReference type="InterPro" id="IPR035986">
    <property type="entry name" value="PKD_dom_sf"/>
</dbReference>
<dbReference type="EMBL" id="FOYL01000018">
    <property type="protein sequence ID" value="SFR29296.1"/>
    <property type="molecule type" value="Genomic_DNA"/>
</dbReference>
<reference evidence="4" key="1">
    <citation type="submission" date="2016-10" db="EMBL/GenBank/DDBJ databases">
        <authorList>
            <person name="Varghese N."/>
            <person name="Submissions S."/>
        </authorList>
    </citation>
    <scope>NUCLEOTIDE SEQUENCE [LARGE SCALE GENOMIC DNA]</scope>
    <source>
        <strain evidence="4">DSM 44232</strain>
    </source>
</reference>
<keyword evidence="4" id="KW-1185">Reference proteome</keyword>
<dbReference type="PROSITE" id="PS50093">
    <property type="entry name" value="PKD"/>
    <property type="match status" value="1"/>
</dbReference>
<dbReference type="SUPFAM" id="SSF49299">
    <property type="entry name" value="PKD domain"/>
    <property type="match status" value="1"/>
</dbReference>
<dbReference type="InterPro" id="IPR022409">
    <property type="entry name" value="PKD/Chitinase_dom"/>
</dbReference>
<dbReference type="CDD" id="cd00146">
    <property type="entry name" value="PKD"/>
    <property type="match status" value="1"/>
</dbReference>
<name>A0A1I6FH58_9PSEU</name>
<dbReference type="GO" id="GO:0005975">
    <property type="term" value="P:carbohydrate metabolic process"/>
    <property type="evidence" value="ECO:0007669"/>
    <property type="project" value="UniProtKB-ARBA"/>
</dbReference>
<dbReference type="Proteomes" id="UP000198583">
    <property type="component" value="Unassembled WGS sequence"/>
</dbReference>
<accession>A0A1I6FH58</accession>
<evidence type="ECO:0000313" key="3">
    <source>
        <dbReference type="EMBL" id="SFR29296.1"/>
    </source>
</evidence>
<gene>
    <name evidence="3" type="ORF">SAMN04488564_11894</name>
</gene>
<feature type="signal peptide" evidence="1">
    <location>
        <begin position="1"/>
        <end position="31"/>
    </location>
</feature>
<evidence type="ECO:0000256" key="1">
    <source>
        <dbReference type="SAM" id="SignalP"/>
    </source>
</evidence>
<organism evidence="3 4">
    <name type="scientific">Lentzea waywayandensis</name>
    <dbReference type="NCBI Taxonomy" id="84724"/>
    <lineage>
        <taxon>Bacteria</taxon>
        <taxon>Bacillati</taxon>
        <taxon>Actinomycetota</taxon>
        <taxon>Actinomycetes</taxon>
        <taxon>Pseudonocardiales</taxon>
        <taxon>Pseudonocardiaceae</taxon>
        <taxon>Lentzea</taxon>
    </lineage>
</organism>